<dbReference type="InterPro" id="IPR018062">
    <property type="entry name" value="HTH_AraC-typ_CS"/>
</dbReference>
<dbReference type="InterPro" id="IPR051552">
    <property type="entry name" value="HptR"/>
</dbReference>
<accession>A0ABW0VR24</accession>
<dbReference type="InterPro" id="IPR020449">
    <property type="entry name" value="Tscrpt_reg_AraC-type_HTH"/>
</dbReference>
<reference evidence="13" key="1">
    <citation type="journal article" date="2019" name="Int. J. Syst. Evol. Microbiol.">
        <title>The Global Catalogue of Microorganisms (GCM) 10K type strain sequencing project: providing services to taxonomists for standard genome sequencing and annotation.</title>
        <authorList>
            <consortium name="The Broad Institute Genomics Platform"/>
            <consortium name="The Broad Institute Genome Sequencing Center for Infectious Disease"/>
            <person name="Wu L."/>
            <person name="Ma J."/>
        </authorList>
    </citation>
    <scope>NUCLEOTIDE SEQUENCE [LARGE SCALE GENOMIC DNA]</scope>
    <source>
        <strain evidence="13">CGMCC 1.3240</strain>
    </source>
</reference>
<evidence type="ECO:0000256" key="3">
    <source>
        <dbReference type="ARBA" id="ARBA00022553"/>
    </source>
</evidence>
<keyword evidence="3 8" id="KW-0597">Phosphoprotein</keyword>
<dbReference type="InterPro" id="IPR018060">
    <property type="entry name" value="HTH_AraC"/>
</dbReference>
<evidence type="ECO:0000256" key="7">
    <source>
        <dbReference type="ARBA" id="ARBA00023163"/>
    </source>
</evidence>
<dbReference type="PROSITE" id="PS50110">
    <property type="entry name" value="RESPONSE_REGULATORY"/>
    <property type="match status" value="1"/>
</dbReference>
<dbReference type="InterPro" id="IPR000160">
    <property type="entry name" value="GGDEF_dom"/>
</dbReference>
<name>A0ABW0VR24_9BACL</name>
<dbReference type="PROSITE" id="PS00041">
    <property type="entry name" value="HTH_ARAC_FAMILY_1"/>
    <property type="match status" value="1"/>
</dbReference>
<dbReference type="SUPFAM" id="SSF52172">
    <property type="entry name" value="CheY-like"/>
    <property type="match status" value="1"/>
</dbReference>
<dbReference type="CDD" id="cd17536">
    <property type="entry name" value="REC_YesN-like"/>
    <property type="match status" value="1"/>
</dbReference>
<evidence type="ECO:0000259" key="9">
    <source>
        <dbReference type="PROSITE" id="PS01124"/>
    </source>
</evidence>
<evidence type="ECO:0000313" key="13">
    <source>
        <dbReference type="Proteomes" id="UP001596047"/>
    </source>
</evidence>
<keyword evidence="6" id="KW-0238">DNA-binding</keyword>
<evidence type="ECO:0000256" key="1">
    <source>
        <dbReference type="ARBA" id="ARBA00004496"/>
    </source>
</evidence>
<protein>
    <submittedName>
        <fullName evidence="12">Response regulator</fullName>
    </submittedName>
</protein>
<evidence type="ECO:0000256" key="4">
    <source>
        <dbReference type="ARBA" id="ARBA00023012"/>
    </source>
</evidence>
<dbReference type="PRINTS" id="PR00032">
    <property type="entry name" value="HTHARAC"/>
</dbReference>
<feature type="domain" description="GGDEF" evidence="11">
    <location>
        <begin position="184"/>
        <end position="317"/>
    </location>
</feature>
<keyword evidence="5" id="KW-0805">Transcription regulation</keyword>
<dbReference type="Gene3D" id="3.40.50.2300">
    <property type="match status" value="1"/>
</dbReference>
<comment type="caution">
    <text evidence="12">The sequence shown here is derived from an EMBL/GenBank/DDBJ whole genome shotgun (WGS) entry which is preliminary data.</text>
</comment>
<evidence type="ECO:0000256" key="8">
    <source>
        <dbReference type="PROSITE-ProRule" id="PRU00169"/>
    </source>
</evidence>
<dbReference type="PANTHER" id="PTHR42713:SF3">
    <property type="entry name" value="TRANSCRIPTIONAL REGULATORY PROTEIN HPTR"/>
    <property type="match status" value="1"/>
</dbReference>
<dbReference type="PROSITE" id="PS01124">
    <property type="entry name" value="HTH_ARAC_FAMILY_2"/>
    <property type="match status" value="1"/>
</dbReference>
<dbReference type="InterPro" id="IPR001789">
    <property type="entry name" value="Sig_transdc_resp-reg_receiver"/>
</dbReference>
<dbReference type="EMBL" id="JBHSOW010000015">
    <property type="protein sequence ID" value="MFC5648246.1"/>
    <property type="molecule type" value="Genomic_DNA"/>
</dbReference>
<keyword evidence="2" id="KW-0963">Cytoplasm</keyword>
<dbReference type="InterPro" id="IPR009057">
    <property type="entry name" value="Homeodomain-like_sf"/>
</dbReference>
<feature type="modified residue" description="4-aspartylphosphate" evidence="8">
    <location>
        <position position="55"/>
    </location>
</feature>
<gene>
    <name evidence="12" type="ORF">ACFPYJ_03765</name>
</gene>
<dbReference type="PANTHER" id="PTHR42713">
    <property type="entry name" value="HISTIDINE KINASE-RELATED"/>
    <property type="match status" value="1"/>
</dbReference>
<comment type="subcellular location">
    <subcellularLocation>
        <location evidence="1">Cytoplasm</location>
    </subcellularLocation>
</comment>
<evidence type="ECO:0000259" key="11">
    <source>
        <dbReference type="PROSITE" id="PS50887"/>
    </source>
</evidence>
<evidence type="ECO:0000313" key="12">
    <source>
        <dbReference type="EMBL" id="MFC5648246.1"/>
    </source>
</evidence>
<dbReference type="Gene3D" id="1.10.10.60">
    <property type="entry name" value="Homeodomain-like"/>
    <property type="match status" value="2"/>
</dbReference>
<dbReference type="Pfam" id="PF00072">
    <property type="entry name" value="Response_reg"/>
    <property type="match status" value="1"/>
</dbReference>
<dbReference type="Pfam" id="PF12833">
    <property type="entry name" value="HTH_18"/>
    <property type="match status" value="1"/>
</dbReference>
<dbReference type="RefSeq" id="WP_379186701.1">
    <property type="nucleotide sequence ID" value="NZ_JBHSOW010000015.1"/>
</dbReference>
<feature type="domain" description="Response regulatory" evidence="10">
    <location>
        <begin position="3"/>
        <end position="121"/>
    </location>
</feature>
<dbReference type="PROSITE" id="PS50887">
    <property type="entry name" value="GGDEF"/>
    <property type="match status" value="1"/>
</dbReference>
<evidence type="ECO:0000256" key="2">
    <source>
        <dbReference type="ARBA" id="ARBA00022490"/>
    </source>
</evidence>
<dbReference type="Proteomes" id="UP001596047">
    <property type="component" value="Unassembled WGS sequence"/>
</dbReference>
<feature type="domain" description="HTH araC/xylS-type" evidence="9">
    <location>
        <begin position="441"/>
        <end position="539"/>
    </location>
</feature>
<organism evidence="12 13">
    <name type="scientific">Paenibacillus solisilvae</name>
    <dbReference type="NCBI Taxonomy" id="2486751"/>
    <lineage>
        <taxon>Bacteria</taxon>
        <taxon>Bacillati</taxon>
        <taxon>Bacillota</taxon>
        <taxon>Bacilli</taxon>
        <taxon>Bacillales</taxon>
        <taxon>Paenibacillaceae</taxon>
        <taxon>Paenibacillus</taxon>
    </lineage>
</organism>
<keyword evidence="4" id="KW-0902">Two-component regulatory system</keyword>
<dbReference type="SMART" id="SM00448">
    <property type="entry name" value="REC"/>
    <property type="match status" value="1"/>
</dbReference>
<keyword evidence="13" id="KW-1185">Reference proteome</keyword>
<evidence type="ECO:0000259" key="10">
    <source>
        <dbReference type="PROSITE" id="PS50110"/>
    </source>
</evidence>
<evidence type="ECO:0000256" key="6">
    <source>
        <dbReference type="ARBA" id="ARBA00023125"/>
    </source>
</evidence>
<dbReference type="InterPro" id="IPR011006">
    <property type="entry name" value="CheY-like_superfamily"/>
</dbReference>
<dbReference type="SMART" id="SM00342">
    <property type="entry name" value="HTH_ARAC"/>
    <property type="match status" value="1"/>
</dbReference>
<proteinExistence type="predicted"/>
<dbReference type="SUPFAM" id="SSF46689">
    <property type="entry name" value="Homeodomain-like"/>
    <property type="match status" value="1"/>
</dbReference>
<evidence type="ECO:0000256" key="5">
    <source>
        <dbReference type="ARBA" id="ARBA00023015"/>
    </source>
</evidence>
<sequence length="545" mass="63221">MMRVLIVDDEFEIREGLRNRFPWAAYGIDEVEVADDGDSALAIALERQPELIVTDIKMNRMSGTDFLRSLTAVDGYDWKAIVISGYDDFDLVKQVMKLGAMDYVLKPINTDELDQVVRKSVDQIRRERMERQNQLLLNNQIHFALPKMREEMLLELIESGYVPYRELRTRHRLETLNLGWMNHESMLLMMLEVDDLKAIDNQKRYSKERELVLFGIGNVVTQTLEEDYPFPFALCLNAQNRWIAVLSCSHQEQTDLCQEVAQQCIRRINQYVKVKVSIAMCAAPKTLPNLHDMFVEADEILEQKAVYGGNQLFTVQGLGAVKERVDLSLQEMDEVLDLVKYGTDEDISSAMDRFVELMQSWGLTQLKDIQQRIFEWLLEIFKKASAAGWQDKSWQKNPIAIWEQLEQYDTLHSLRIQVEKFLLSIALDFQNQTAAPSQIICEAEKILRMQFAESLTLQSVASEVHVTPVWLSKLFKKEKQKTFLESLTDIRMERAKEMLGDVRSKIYQISCQVGYKDPVHFSKLFKKQTGCSPKEYRKQLGISDE</sequence>
<keyword evidence="7" id="KW-0804">Transcription</keyword>